<name>D9R759_LACSW</name>
<dbReference type="STRING" id="610130.Closa_2957"/>
<sequence>MARQLLHYIKEQPVVWEQILGSREQVLEDFFRDRKDLPLEHLIFVGSGSSYIASLIAAEFAVHVAGFDCRVMTPAEAIRYRGSYDKRKTLVLASSQSGKSVSTINAISAWKKAGYAVAGVTADPASPVARLVDFHYLVPCGEETVGPKTKGMTSTVLVLELLALEAAGKEKRISREEFETIISGFRKGIMAARTNIALCENYYKENISRFRKHEHAVVIADPESSLAAREGALKLLETWYVPVFSYEVEEYTHGIQNTIQEGICNLFVVTEEANCSTMEKLTAYCEEKGCDDWVISTVKGIRTKANLLELEKGGASYTTPFEILPAFQYLSAFGSEDRDIECDKPKFHDFYDCLGTKSK</sequence>
<dbReference type="InterPro" id="IPR046348">
    <property type="entry name" value="SIS_dom_sf"/>
</dbReference>
<dbReference type="CDD" id="cd05008">
    <property type="entry name" value="SIS_GlmS_GlmD_1"/>
    <property type="match status" value="1"/>
</dbReference>
<dbReference type="Pfam" id="PF01380">
    <property type="entry name" value="SIS"/>
    <property type="match status" value="1"/>
</dbReference>
<evidence type="ECO:0000256" key="1">
    <source>
        <dbReference type="ARBA" id="ARBA00022737"/>
    </source>
</evidence>
<dbReference type="GO" id="GO:0097367">
    <property type="term" value="F:carbohydrate derivative binding"/>
    <property type="evidence" value="ECO:0007669"/>
    <property type="project" value="InterPro"/>
</dbReference>
<dbReference type="HOGENOM" id="CLU_012520_1_0_9"/>
<dbReference type="GO" id="GO:0016853">
    <property type="term" value="F:isomerase activity"/>
    <property type="evidence" value="ECO:0007669"/>
    <property type="project" value="UniProtKB-KW"/>
</dbReference>
<dbReference type="GO" id="GO:0006047">
    <property type="term" value="P:UDP-N-acetylglucosamine metabolic process"/>
    <property type="evidence" value="ECO:0007669"/>
    <property type="project" value="TreeGrafter"/>
</dbReference>
<dbReference type="InterPro" id="IPR035466">
    <property type="entry name" value="GlmS/AgaS_SIS"/>
</dbReference>
<evidence type="ECO:0000259" key="2">
    <source>
        <dbReference type="PROSITE" id="PS51464"/>
    </source>
</evidence>
<dbReference type="AlphaFoldDB" id="D9R759"/>
<gene>
    <name evidence="3" type="ordered locus">Closa_2957</name>
</gene>
<dbReference type="GO" id="GO:0006002">
    <property type="term" value="P:fructose 6-phosphate metabolic process"/>
    <property type="evidence" value="ECO:0007669"/>
    <property type="project" value="TreeGrafter"/>
</dbReference>
<keyword evidence="3" id="KW-0413">Isomerase</keyword>
<reference evidence="3" key="1">
    <citation type="submission" date="2010-07" db="EMBL/GenBank/DDBJ databases">
        <title>Complete sequence of Clostridium saccharolyticum WM1.</title>
        <authorList>
            <consortium name="US DOE Joint Genome Institute"/>
            <person name="Lucas S."/>
            <person name="Copeland A."/>
            <person name="Lapidus A."/>
            <person name="Cheng J.-F."/>
            <person name="Bruce D."/>
            <person name="Goodwin L."/>
            <person name="Pitluck S."/>
            <person name="Chertkov O."/>
            <person name="Detter J.C."/>
            <person name="Han C."/>
            <person name="Tapia R."/>
            <person name="Land M."/>
            <person name="Hauser L."/>
            <person name="Chang Y.-J."/>
            <person name="Jeffries C."/>
            <person name="Kyrpides N."/>
            <person name="Ivanova N."/>
            <person name="Mikhailova N."/>
            <person name="Mouttaki H."/>
            <person name="Lin L."/>
            <person name="Zhou J."/>
            <person name="Hemme C.L."/>
            <person name="Woyke T."/>
        </authorList>
    </citation>
    <scope>NUCLEOTIDE SEQUENCE [LARGE SCALE GENOMIC DNA]</scope>
    <source>
        <strain evidence="3">WM1</strain>
    </source>
</reference>
<feature type="domain" description="SIS" evidence="2">
    <location>
        <begin position="27"/>
        <end position="172"/>
    </location>
</feature>
<dbReference type="PANTHER" id="PTHR10937:SF17">
    <property type="entry name" value="GLUCOSAMINE-FRUCTOSE-6-PHOSPHATE AMINOTRANSFERASE"/>
    <property type="match status" value="1"/>
</dbReference>
<proteinExistence type="predicted"/>
<dbReference type="KEGG" id="csh:Closa_2957"/>
<dbReference type="PANTHER" id="PTHR10937">
    <property type="entry name" value="GLUCOSAMINE--FRUCTOSE-6-PHOSPHATE AMINOTRANSFERASE, ISOMERIZING"/>
    <property type="match status" value="1"/>
</dbReference>
<accession>D9R759</accession>
<dbReference type="GO" id="GO:0006487">
    <property type="term" value="P:protein N-linked glycosylation"/>
    <property type="evidence" value="ECO:0007669"/>
    <property type="project" value="TreeGrafter"/>
</dbReference>
<evidence type="ECO:0000313" key="4">
    <source>
        <dbReference type="Proteomes" id="UP000001662"/>
    </source>
</evidence>
<dbReference type="eggNOG" id="COG0449">
    <property type="taxonomic scope" value="Bacteria"/>
</dbReference>
<protein>
    <submittedName>
        <fullName evidence="3">Sugar isomerase (SIS)</fullName>
    </submittedName>
</protein>
<organism evidence="3 4">
    <name type="scientific">Lacrimispora saccharolytica (strain ATCC 35040 / DSM 2544 / NRCC 2533 / WM1)</name>
    <name type="common">Clostridium saccharolyticum</name>
    <dbReference type="NCBI Taxonomy" id="610130"/>
    <lineage>
        <taxon>Bacteria</taxon>
        <taxon>Bacillati</taxon>
        <taxon>Bacillota</taxon>
        <taxon>Clostridia</taxon>
        <taxon>Lachnospirales</taxon>
        <taxon>Lachnospiraceae</taxon>
        <taxon>Lacrimispora</taxon>
    </lineage>
</organism>
<dbReference type="OrthoDB" id="9779207at2"/>
<keyword evidence="1" id="KW-0677">Repeat</keyword>
<dbReference type="PROSITE" id="PS51464">
    <property type="entry name" value="SIS"/>
    <property type="match status" value="1"/>
</dbReference>
<keyword evidence="4" id="KW-1185">Reference proteome</keyword>
<dbReference type="Proteomes" id="UP000001662">
    <property type="component" value="Chromosome"/>
</dbReference>
<dbReference type="RefSeq" id="WP_013273575.1">
    <property type="nucleotide sequence ID" value="NC_014376.1"/>
</dbReference>
<dbReference type="GO" id="GO:0004360">
    <property type="term" value="F:glutamine-fructose-6-phosphate transaminase (isomerizing) activity"/>
    <property type="evidence" value="ECO:0007669"/>
    <property type="project" value="TreeGrafter"/>
</dbReference>
<dbReference type="EMBL" id="CP002109">
    <property type="protein sequence ID" value="ADL05491.1"/>
    <property type="molecule type" value="Genomic_DNA"/>
</dbReference>
<dbReference type="Gene3D" id="3.40.50.10490">
    <property type="entry name" value="Glucose-6-phosphate isomerase like protein, domain 1"/>
    <property type="match status" value="2"/>
</dbReference>
<dbReference type="InterPro" id="IPR001347">
    <property type="entry name" value="SIS_dom"/>
</dbReference>
<dbReference type="PaxDb" id="610130-Closa_2957"/>
<evidence type="ECO:0000313" key="3">
    <source>
        <dbReference type="EMBL" id="ADL05491.1"/>
    </source>
</evidence>
<dbReference type="SUPFAM" id="SSF53697">
    <property type="entry name" value="SIS domain"/>
    <property type="match status" value="1"/>
</dbReference>